<proteinExistence type="predicted"/>
<evidence type="ECO:0000256" key="1">
    <source>
        <dbReference type="SAM" id="MobiDB-lite"/>
    </source>
</evidence>
<feature type="compositionally biased region" description="Basic and acidic residues" evidence="1">
    <location>
        <begin position="234"/>
        <end position="249"/>
    </location>
</feature>
<sequence precursor="true">MCKCFSSPMQPIFVCLLTLFIAAPSFAQTQQTGANMVTNIKGKLKSFQPGVLTVTKDDGTDVMVQLPDELPAFVFSAEAKPAFISRGMLVRFSGMFDLAGNPQAPIEKVEIIQPIPTKQLRGSQQEDFTPGVHGDRHAKNKPPKPIANYKIVGVPMGIMGNGIMAVQAGKMLVRAQLAENVKFRIRFNNLSLAQPGDSVSVAGFYQPPDETNVKAERITITTQRVYGDPNSIDAKPERKSPRDRKEKAE</sequence>
<dbReference type="RefSeq" id="WP_146395901.1">
    <property type="nucleotide sequence ID" value="NZ_SJPJ01000001.1"/>
</dbReference>
<evidence type="ECO:0000313" key="4">
    <source>
        <dbReference type="Proteomes" id="UP000315010"/>
    </source>
</evidence>
<feature type="region of interest" description="Disordered" evidence="1">
    <location>
        <begin position="222"/>
        <end position="249"/>
    </location>
</feature>
<dbReference type="Proteomes" id="UP000315010">
    <property type="component" value="Unassembled WGS sequence"/>
</dbReference>
<comment type="caution">
    <text evidence="3">The sequence shown here is derived from an EMBL/GenBank/DDBJ whole genome shotgun (WGS) entry which is preliminary data.</text>
</comment>
<feature type="signal peptide" evidence="2">
    <location>
        <begin position="1"/>
        <end position="27"/>
    </location>
</feature>
<gene>
    <name evidence="3" type="ORF">CA13_21420</name>
</gene>
<keyword evidence="4" id="KW-1185">Reference proteome</keyword>
<dbReference type="EMBL" id="SJPJ01000001">
    <property type="protein sequence ID" value="TWT80696.1"/>
    <property type="molecule type" value="Genomic_DNA"/>
</dbReference>
<keyword evidence="2" id="KW-0732">Signal</keyword>
<feature type="region of interest" description="Disordered" evidence="1">
    <location>
        <begin position="120"/>
        <end position="144"/>
    </location>
</feature>
<evidence type="ECO:0008006" key="5">
    <source>
        <dbReference type="Google" id="ProtNLM"/>
    </source>
</evidence>
<name>A0A5C5Z113_9BACT</name>
<evidence type="ECO:0000256" key="2">
    <source>
        <dbReference type="SAM" id="SignalP"/>
    </source>
</evidence>
<dbReference type="AlphaFoldDB" id="A0A5C5Z113"/>
<feature type="chain" id="PRO_5022703902" description="DUF5666 domain-containing protein" evidence="2">
    <location>
        <begin position="28"/>
        <end position="249"/>
    </location>
</feature>
<evidence type="ECO:0000313" key="3">
    <source>
        <dbReference type="EMBL" id="TWT80696.1"/>
    </source>
</evidence>
<reference evidence="3 4" key="1">
    <citation type="submission" date="2019-02" db="EMBL/GenBank/DDBJ databases">
        <title>Deep-cultivation of Planctomycetes and their phenomic and genomic characterization uncovers novel biology.</title>
        <authorList>
            <person name="Wiegand S."/>
            <person name="Jogler M."/>
            <person name="Boedeker C."/>
            <person name="Pinto D."/>
            <person name="Vollmers J."/>
            <person name="Rivas-Marin E."/>
            <person name="Kohn T."/>
            <person name="Peeters S.H."/>
            <person name="Heuer A."/>
            <person name="Rast P."/>
            <person name="Oberbeckmann S."/>
            <person name="Bunk B."/>
            <person name="Jeske O."/>
            <person name="Meyerdierks A."/>
            <person name="Storesund J.E."/>
            <person name="Kallscheuer N."/>
            <person name="Luecker S."/>
            <person name="Lage O.M."/>
            <person name="Pohl T."/>
            <person name="Merkel B.J."/>
            <person name="Hornburger P."/>
            <person name="Mueller R.-W."/>
            <person name="Bruemmer F."/>
            <person name="Labrenz M."/>
            <person name="Spormann A.M."/>
            <person name="Op Den Camp H."/>
            <person name="Overmann J."/>
            <person name="Amann R."/>
            <person name="Jetten M.S.M."/>
            <person name="Mascher T."/>
            <person name="Medema M.H."/>
            <person name="Devos D.P."/>
            <person name="Kaster A.-K."/>
            <person name="Ovreas L."/>
            <person name="Rohde M."/>
            <person name="Galperin M.Y."/>
            <person name="Jogler C."/>
        </authorList>
    </citation>
    <scope>NUCLEOTIDE SEQUENCE [LARGE SCALE GENOMIC DNA]</scope>
    <source>
        <strain evidence="3 4">CA13</strain>
    </source>
</reference>
<accession>A0A5C5Z113</accession>
<protein>
    <recommendedName>
        <fullName evidence="5">DUF5666 domain-containing protein</fullName>
    </recommendedName>
</protein>
<dbReference type="OrthoDB" id="263893at2"/>
<organism evidence="3 4">
    <name type="scientific">Novipirellula herctigrandis</name>
    <dbReference type="NCBI Taxonomy" id="2527986"/>
    <lineage>
        <taxon>Bacteria</taxon>
        <taxon>Pseudomonadati</taxon>
        <taxon>Planctomycetota</taxon>
        <taxon>Planctomycetia</taxon>
        <taxon>Pirellulales</taxon>
        <taxon>Pirellulaceae</taxon>
        <taxon>Novipirellula</taxon>
    </lineage>
</organism>